<dbReference type="EMBL" id="CARXXK010000004">
    <property type="protein sequence ID" value="CAI6364519.1"/>
    <property type="molecule type" value="Genomic_DNA"/>
</dbReference>
<name>A0AAV0X7R8_9HEMI</name>
<evidence type="ECO:0000313" key="2">
    <source>
        <dbReference type="Proteomes" id="UP001160148"/>
    </source>
</evidence>
<accession>A0AAV0X7R8</accession>
<dbReference type="InterPro" id="IPR040155">
    <property type="entry name" value="CEBPZ/Mak21-like"/>
</dbReference>
<proteinExistence type="predicted"/>
<organism evidence="1 2">
    <name type="scientific">Macrosiphum euphorbiae</name>
    <name type="common">potato aphid</name>
    <dbReference type="NCBI Taxonomy" id="13131"/>
    <lineage>
        <taxon>Eukaryota</taxon>
        <taxon>Metazoa</taxon>
        <taxon>Ecdysozoa</taxon>
        <taxon>Arthropoda</taxon>
        <taxon>Hexapoda</taxon>
        <taxon>Insecta</taxon>
        <taxon>Pterygota</taxon>
        <taxon>Neoptera</taxon>
        <taxon>Paraneoptera</taxon>
        <taxon>Hemiptera</taxon>
        <taxon>Sternorrhyncha</taxon>
        <taxon>Aphidomorpha</taxon>
        <taxon>Aphidoidea</taxon>
        <taxon>Aphididae</taxon>
        <taxon>Macrosiphini</taxon>
        <taxon>Macrosiphum</taxon>
    </lineage>
</organism>
<reference evidence="1 2" key="1">
    <citation type="submission" date="2023-01" db="EMBL/GenBank/DDBJ databases">
        <authorList>
            <person name="Whitehead M."/>
        </authorList>
    </citation>
    <scope>NUCLEOTIDE SEQUENCE [LARGE SCALE GENOMIC DNA]</scope>
</reference>
<keyword evidence="2" id="KW-1185">Reference proteome</keyword>
<dbReference type="AlphaFoldDB" id="A0AAV0X7R8"/>
<gene>
    <name evidence="1" type="ORF">MEUPH1_LOCUS19334</name>
</gene>
<dbReference type="Proteomes" id="UP001160148">
    <property type="component" value="Unassembled WGS sequence"/>
</dbReference>
<sequence length="90" mass="10286">MPLTELFTGVLLKTELLLFEHQPLSELSKVDDLKQRKLLLGSWLFEKKLKNLYTGFVEALSVGLDFVPANHEKSISAMYKLLINSTECEM</sequence>
<dbReference type="GO" id="GO:0005634">
    <property type="term" value="C:nucleus"/>
    <property type="evidence" value="ECO:0007669"/>
    <property type="project" value="TreeGrafter"/>
</dbReference>
<comment type="caution">
    <text evidence="1">The sequence shown here is derived from an EMBL/GenBank/DDBJ whole genome shotgun (WGS) entry which is preliminary data.</text>
</comment>
<protein>
    <submittedName>
        <fullName evidence="1">Uncharacterized protein</fullName>
    </submittedName>
</protein>
<dbReference type="PANTHER" id="PTHR12048">
    <property type="entry name" value="CCAAT-BINDING FACTOR-RELATED"/>
    <property type="match status" value="1"/>
</dbReference>
<evidence type="ECO:0000313" key="1">
    <source>
        <dbReference type="EMBL" id="CAI6364519.1"/>
    </source>
</evidence>
<dbReference type="PANTHER" id="PTHR12048:SF0">
    <property type="entry name" value="CCAAT_ENHANCER-BINDING PROTEIN ZETA"/>
    <property type="match status" value="1"/>
</dbReference>